<dbReference type="RefSeq" id="WP_053430290.1">
    <property type="nucleotide sequence ID" value="NZ_CP040441.1"/>
</dbReference>
<protein>
    <submittedName>
        <fullName evidence="4">Uncharacterized protein</fullName>
    </submittedName>
</protein>
<dbReference type="GeneID" id="87599121"/>
<dbReference type="Pfam" id="PF13349">
    <property type="entry name" value="DUF4097"/>
    <property type="match status" value="1"/>
</dbReference>
<dbReference type="EMBL" id="LILD01000001">
    <property type="protein sequence ID" value="KOO37763.1"/>
    <property type="molecule type" value="Genomic_DNA"/>
</dbReference>
<dbReference type="PATRIC" id="fig|136160.3.peg.622"/>
<dbReference type="Gene3D" id="2.160.20.120">
    <property type="match status" value="1"/>
</dbReference>
<gene>
    <name evidence="4" type="ORF">AMD02_02075</name>
</gene>
<evidence type="ECO:0000256" key="1">
    <source>
        <dbReference type="SAM" id="MobiDB-lite"/>
    </source>
</evidence>
<name>A0A0M0KH67_ALKHA</name>
<feature type="domain" description="YvlB/LiaX N-terminal" evidence="3">
    <location>
        <begin position="2"/>
        <end position="33"/>
    </location>
</feature>
<dbReference type="Pfam" id="PF22746">
    <property type="entry name" value="SHOCT-like_DUF2089-C"/>
    <property type="match status" value="1"/>
</dbReference>
<dbReference type="InterPro" id="IPR053959">
    <property type="entry name" value="YvlB/LiaX_N"/>
</dbReference>
<dbReference type="AlphaFoldDB" id="A0A0M0KH67"/>
<reference evidence="4" key="1">
    <citation type="submission" date="2015-08" db="EMBL/GenBank/DDBJ databases">
        <title>Complete DNA Sequence of Pseudomonas syringae pv. actinidiae, the Causal Agent of Kiwifruit Canker Disease.</title>
        <authorList>
            <person name="Rikkerink E.H.A."/>
            <person name="Fineran P.C."/>
        </authorList>
    </citation>
    <scope>NUCLEOTIDE SEQUENCE</scope>
    <source>
        <strain evidence="4">DSM 13666</strain>
    </source>
</reference>
<dbReference type="PIRSF" id="PIRSF012569">
    <property type="entry name" value="UCP012569"/>
    <property type="match status" value="1"/>
</dbReference>
<dbReference type="InterPro" id="IPR025164">
    <property type="entry name" value="Toastrack_DUF4097"/>
</dbReference>
<evidence type="ECO:0000259" key="3">
    <source>
        <dbReference type="Pfam" id="PF22746"/>
    </source>
</evidence>
<accession>A0A0M0KH67</accession>
<feature type="domain" description="DUF4097" evidence="2">
    <location>
        <begin position="110"/>
        <end position="324"/>
    </location>
</feature>
<dbReference type="InterPro" id="IPR016599">
    <property type="entry name" value="UCP012569"/>
</dbReference>
<feature type="region of interest" description="Disordered" evidence="1">
    <location>
        <begin position="29"/>
        <end position="60"/>
    </location>
</feature>
<evidence type="ECO:0000313" key="4">
    <source>
        <dbReference type="EMBL" id="KOO37763.1"/>
    </source>
</evidence>
<proteinExistence type="predicted"/>
<evidence type="ECO:0000259" key="2">
    <source>
        <dbReference type="Pfam" id="PF13349"/>
    </source>
</evidence>
<sequence length="364" mass="40954">MEERKMILKMIEEGKITAEEGVKLLEAMGTKEEEKASTAVSTSVDWDHSEQKQERRKEREREWGFNPSKLTEFVESAIQKIKDFDLDFNFGSFVTVDHIFQHRNVSPASLDISLENGPVTLIPWDEPDVRIECNAKVYRVKDTEEARKLFLQEATFRVDERKLLFHTRVKTIKVETKVFVPKRSFETVKIYSFNGEIKGDPVKADTLDMNTLNGPITFEKAEAKKLMAETVNGGIELRGLSADVVDMKTINGGITVTGAMQDLDAETVNGSIVYELEKLNESGFAELKATTGSIEVSVPTSLRVEGKLKTNVGGYSCRLSSFEILEERKDFAHKVMSFVGNQEQSPRLKITALTNTGSVVVKDR</sequence>
<feature type="compositionally biased region" description="Basic and acidic residues" evidence="1">
    <location>
        <begin position="45"/>
        <end position="60"/>
    </location>
</feature>
<organism evidence="4">
    <name type="scientific">Halalkalibacterium halodurans</name>
    <name type="common">Bacillus halodurans</name>
    <dbReference type="NCBI Taxonomy" id="86665"/>
    <lineage>
        <taxon>Bacteria</taxon>
        <taxon>Bacillati</taxon>
        <taxon>Bacillota</taxon>
        <taxon>Bacilli</taxon>
        <taxon>Bacillales</taxon>
        <taxon>Bacillaceae</taxon>
        <taxon>Halalkalibacterium (ex Joshi et al. 2022)</taxon>
    </lineage>
</organism>
<comment type="caution">
    <text evidence="4">The sequence shown here is derived from an EMBL/GenBank/DDBJ whole genome shotgun (WGS) entry which is preliminary data.</text>
</comment>